<evidence type="ECO:0000313" key="13">
    <source>
        <dbReference type="EMBL" id="SEF16532.1"/>
    </source>
</evidence>
<keyword evidence="9" id="KW-0436">Ligase</keyword>
<dbReference type="Pfam" id="PF03129">
    <property type="entry name" value="HGTP_anticodon"/>
    <property type="match status" value="1"/>
</dbReference>
<dbReference type="GO" id="GO:0005524">
    <property type="term" value="F:ATP binding"/>
    <property type="evidence" value="ECO:0007669"/>
    <property type="project" value="UniProtKB-UniRule"/>
</dbReference>
<evidence type="ECO:0000259" key="12">
    <source>
        <dbReference type="PROSITE" id="PS50862"/>
    </source>
</evidence>
<gene>
    <name evidence="9" type="primary">hisS</name>
    <name evidence="13" type="ORF">SAMN04488561_5421</name>
</gene>
<dbReference type="SUPFAM" id="SSF55681">
    <property type="entry name" value="Class II aaRS and biotin synthetases"/>
    <property type="match status" value="1"/>
</dbReference>
<sequence>MLSAVKPLACWAPLPGVAAGAADAAPAATPVRPALTDSGVFSLSRGEPIGEAMAVATSNNLTPASGTRDFLAAEVRQRHAAFATIREVFDRYGFEPLETPAFERLEVLTGKYGDEGDKLIFKILRRGMHEGSGEADLALRYDLTVPLTRVVAAYGSQLPNPYKRYAIAPVWRADRPGRGRFREFYQCDLDVVGSSSPLADAETVSALSDALTALGVPDFRFLVNSRNTLHGLLEGYEVPAAISGRVLIVLDKLDKLTPDDVTVELRGVGLDDATAKSVIADLTAEDAQERIRHRLIGTEIGRAGMAEIDQLLHLVSGQIARISFTPSLVRGLDYYTGVIYEVTAPGMPGSIASGGRYDGLVAKLGGPDLPACGGSLGIERILPLIEAEDAGATGADVAVTVIDDQTAADLFALVAGLRAARLRVAVYLGSSGKLSRQMKWANDQRAKFCLIYGRAEKSAGEVTVREMATGDQVRVPDGQIASYLTERCGL</sequence>
<keyword evidence="4 9" id="KW-0547">Nucleotide-binding</keyword>
<dbReference type="GO" id="GO:0005737">
    <property type="term" value="C:cytoplasm"/>
    <property type="evidence" value="ECO:0007669"/>
    <property type="project" value="UniProtKB-SubCell"/>
</dbReference>
<feature type="signal peptide" evidence="11">
    <location>
        <begin position="1"/>
        <end position="18"/>
    </location>
</feature>
<evidence type="ECO:0000256" key="3">
    <source>
        <dbReference type="ARBA" id="ARBA00022490"/>
    </source>
</evidence>
<evidence type="ECO:0000256" key="7">
    <source>
        <dbReference type="ARBA" id="ARBA00023146"/>
    </source>
</evidence>
<dbReference type="InterPro" id="IPR045864">
    <property type="entry name" value="aa-tRNA-synth_II/BPL/LPL"/>
</dbReference>
<dbReference type="STRING" id="561176.SAMN04488561_5421"/>
<keyword evidence="5 9" id="KW-0067">ATP-binding</keyword>
<keyword evidence="7 9" id="KW-0030">Aminoacyl-tRNA synthetase</keyword>
<dbReference type="GO" id="GO:0004821">
    <property type="term" value="F:histidine-tRNA ligase activity"/>
    <property type="evidence" value="ECO:0007669"/>
    <property type="project" value="UniProtKB-UniRule"/>
</dbReference>
<dbReference type="GO" id="GO:0006427">
    <property type="term" value="P:histidyl-tRNA aminoacylation"/>
    <property type="evidence" value="ECO:0007669"/>
    <property type="project" value="UniProtKB-UniRule"/>
</dbReference>
<keyword evidence="6 9" id="KW-0648">Protein biosynthesis</keyword>
<evidence type="ECO:0000256" key="5">
    <source>
        <dbReference type="ARBA" id="ARBA00022840"/>
    </source>
</evidence>
<dbReference type="CDD" id="cd00773">
    <property type="entry name" value="HisRS-like_core"/>
    <property type="match status" value="1"/>
</dbReference>
<evidence type="ECO:0000256" key="9">
    <source>
        <dbReference type="HAMAP-Rule" id="MF_00127"/>
    </source>
</evidence>
<keyword evidence="3 9" id="KW-0963">Cytoplasm</keyword>
<dbReference type="Gene3D" id="3.40.50.800">
    <property type="entry name" value="Anticodon-binding domain"/>
    <property type="match status" value="1"/>
</dbReference>
<dbReference type="PANTHER" id="PTHR11476">
    <property type="entry name" value="HISTIDYL-TRNA SYNTHETASE"/>
    <property type="match status" value="1"/>
</dbReference>
<feature type="binding site" evidence="10">
    <location>
        <begin position="334"/>
        <end position="335"/>
    </location>
    <ligand>
        <name>L-histidine</name>
        <dbReference type="ChEBI" id="CHEBI:57595"/>
    </ligand>
</feature>
<dbReference type="NCBIfam" id="TIGR00442">
    <property type="entry name" value="hisS"/>
    <property type="match status" value="1"/>
</dbReference>
<comment type="similarity">
    <text evidence="1 9">Belongs to the class-II aminoacyl-tRNA synthetase family.</text>
</comment>
<evidence type="ECO:0000256" key="1">
    <source>
        <dbReference type="ARBA" id="ARBA00008226"/>
    </source>
</evidence>
<feature type="binding site" evidence="10">
    <location>
        <position position="190"/>
    </location>
    <ligand>
        <name>L-histidine</name>
        <dbReference type="ChEBI" id="CHEBI:57595"/>
    </ligand>
</feature>
<feature type="binding site" evidence="10">
    <location>
        <position position="330"/>
    </location>
    <ligand>
        <name>L-histidine</name>
        <dbReference type="ChEBI" id="CHEBI:57595"/>
    </ligand>
</feature>
<dbReference type="Pfam" id="PF13393">
    <property type="entry name" value="tRNA-synt_His"/>
    <property type="match status" value="1"/>
</dbReference>
<proteinExistence type="inferred from homology"/>
<feature type="binding site" evidence="10">
    <location>
        <position position="172"/>
    </location>
    <ligand>
        <name>L-histidine</name>
        <dbReference type="ChEBI" id="CHEBI:57595"/>
    </ligand>
</feature>
<dbReference type="Proteomes" id="UP000181980">
    <property type="component" value="Unassembled WGS sequence"/>
</dbReference>
<feature type="chain" id="PRO_5039617304" description="Histidine--tRNA ligase" evidence="11">
    <location>
        <begin position="19"/>
        <end position="490"/>
    </location>
</feature>
<dbReference type="InterPro" id="IPR004516">
    <property type="entry name" value="HisRS/HisZ"/>
</dbReference>
<keyword evidence="11" id="KW-0732">Signal</keyword>
<comment type="subunit">
    <text evidence="2 9">Homodimer.</text>
</comment>
<dbReference type="PANTHER" id="PTHR11476:SF7">
    <property type="entry name" value="HISTIDINE--TRNA LIGASE"/>
    <property type="match status" value="1"/>
</dbReference>
<evidence type="ECO:0000256" key="10">
    <source>
        <dbReference type="PIRSR" id="PIRSR001549-1"/>
    </source>
</evidence>
<feature type="binding site" evidence="10">
    <location>
        <position position="186"/>
    </location>
    <ligand>
        <name>L-histidine</name>
        <dbReference type="ChEBI" id="CHEBI:57595"/>
    </ligand>
</feature>
<accession>A0A1H5PRP7</accession>
<evidence type="ECO:0000256" key="2">
    <source>
        <dbReference type="ARBA" id="ARBA00011738"/>
    </source>
</evidence>
<dbReference type="EC" id="6.1.1.21" evidence="9"/>
<dbReference type="InterPro" id="IPR006195">
    <property type="entry name" value="aa-tRNA-synth_II"/>
</dbReference>
<evidence type="ECO:0000313" key="14">
    <source>
        <dbReference type="Proteomes" id="UP000181980"/>
    </source>
</evidence>
<feature type="binding site" evidence="10">
    <location>
        <begin position="142"/>
        <end position="144"/>
    </location>
    <ligand>
        <name>L-histidine</name>
        <dbReference type="ChEBI" id="CHEBI:57595"/>
    </ligand>
</feature>
<evidence type="ECO:0000256" key="6">
    <source>
        <dbReference type="ARBA" id="ARBA00022917"/>
    </source>
</evidence>
<dbReference type="PIRSF" id="PIRSF001549">
    <property type="entry name" value="His-tRNA_synth"/>
    <property type="match status" value="1"/>
</dbReference>
<dbReference type="HAMAP" id="MF_00127">
    <property type="entry name" value="His_tRNA_synth"/>
    <property type="match status" value="1"/>
</dbReference>
<dbReference type="InterPro" id="IPR015807">
    <property type="entry name" value="His-tRNA-ligase"/>
</dbReference>
<dbReference type="InterPro" id="IPR036621">
    <property type="entry name" value="Anticodon-bd_dom_sf"/>
</dbReference>
<dbReference type="InterPro" id="IPR004154">
    <property type="entry name" value="Anticodon-bd"/>
</dbReference>
<organism evidence="13 14">
    <name type="scientific">Jiangella alba</name>
    <dbReference type="NCBI Taxonomy" id="561176"/>
    <lineage>
        <taxon>Bacteria</taxon>
        <taxon>Bacillati</taxon>
        <taxon>Actinomycetota</taxon>
        <taxon>Actinomycetes</taxon>
        <taxon>Jiangellales</taxon>
        <taxon>Jiangellaceae</taxon>
        <taxon>Jiangella</taxon>
    </lineage>
</organism>
<evidence type="ECO:0000256" key="8">
    <source>
        <dbReference type="ARBA" id="ARBA00047639"/>
    </source>
</evidence>
<dbReference type="PROSITE" id="PS50862">
    <property type="entry name" value="AA_TRNA_LIGASE_II"/>
    <property type="match status" value="1"/>
</dbReference>
<protein>
    <recommendedName>
        <fullName evidence="9">Histidine--tRNA ligase</fullName>
        <ecNumber evidence="9">6.1.1.21</ecNumber>
    </recommendedName>
    <alternativeName>
        <fullName evidence="9">Histidyl-tRNA synthetase</fullName>
        <shortName evidence="9">HisRS</shortName>
    </alternativeName>
</protein>
<evidence type="ECO:0000256" key="4">
    <source>
        <dbReference type="ARBA" id="ARBA00022741"/>
    </source>
</evidence>
<dbReference type="Gene3D" id="3.30.930.10">
    <property type="entry name" value="Bira Bifunctional Protein, Domain 2"/>
    <property type="match status" value="1"/>
</dbReference>
<comment type="catalytic activity">
    <reaction evidence="8 9">
        <text>tRNA(His) + L-histidine + ATP = L-histidyl-tRNA(His) + AMP + diphosphate + H(+)</text>
        <dbReference type="Rhea" id="RHEA:17313"/>
        <dbReference type="Rhea" id="RHEA-COMP:9665"/>
        <dbReference type="Rhea" id="RHEA-COMP:9689"/>
        <dbReference type="ChEBI" id="CHEBI:15378"/>
        <dbReference type="ChEBI" id="CHEBI:30616"/>
        <dbReference type="ChEBI" id="CHEBI:33019"/>
        <dbReference type="ChEBI" id="CHEBI:57595"/>
        <dbReference type="ChEBI" id="CHEBI:78442"/>
        <dbReference type="ChEBI" id="CHEBI:78527"/>
        <dbReference type="ChEBI" id="CHEBI:456215"/>
        <dbReference type="EC" id="6.1.1.21"/>
    </reaction>
</comment>
<comment type="subcellular location">
    <subcellularLocation>
        <location evidence="9">Cytoplasm</location>
    </subcellularLocation>
</comment>
<keyword evidence="14" id="KW-1185">Reference proteome</keyword>
<feature type="domain" description="Aminoacyl-transfer RNA synthetases class-II family profile" evidence="12">
    <location>
        <begin position="83"/>
        <end position="388"/>
    </location>
</feature>
<dbReference type="SUPFAM" id="SSF52954">
    <property type="entry name" value="Class II aaRS ABD-related"/>
    <property type="match status" value="1"/>
</dbReference>
<name>A0A1H5PRP7_9ACTN</name>
<dbReference type="EMBL" id="FNUC01000004">
    <property type="protein sequence ID" value="SEF16532.1"/>
    <property type="molecule type" value="Genomic_DNA"/>
</dbReference>
<dbReference type="AlphaFoldDB" id="A0A1H5PRP7"/>
<evidence type="ECO:0000256" key="11">
    <source>
        <dbReference type="SAM" id="SignalP"/>
    </source>
</evidence>
<dbReference type="InterPro" id="IPR041715">
    <property type="entry name" value="HisRS-like_core"/>
</dbReference>
<reference evidence="14" key="1">
    <citation type="submission" date="2016-10" db="EMBL/GenBank/DDBJ databases">
        <authorList>
            <person name="Varghese N."/>
            <person name="Submissions S."/>
        </authorList>
    </citation>
    <scope>NUCLEOTIDE SEQUENCE [LARGE SCALE GENOMIC DNA]</scope>
    <source>
        <strain evidence="14">DSM 45237</strain>
    </source>
</reference>